<dbReference type="PATRIC" id="fig|1565605.3.peg.2801"/>
<protein>
    <submittedName>
        <fullName evidence="3">Dihydroorotase</fullName>
        <ecNumber evidence="3">3.5.2.3</ecNumber>
    </submittedName>
</protein>
<feature type="domain" description="Dihydroorotase catalytic" evidence="2">
    <location>
        <begin position="53"/>
        <end position="238"/>
    </location>
</feature>
<keyword evidence="4" id="KW-1185">Reference proteome</keyword>
<keyword evidence="3" id="KW-0378">Hydrolase</keyword>
<name>A0A0C5JBN2_9PROT</name>
<dbReference type="InterPro" id="IPR032466">
    <property type="entry name" value="Metal_Hydrolase"/>
</dbReference>
<dbReference type="PANTHER" id="PTHR43668">
    <property type="entry name" value="ALLANTOINASE"/>
    <property type="match status" value="1"/>
</dbReference>
<dbReference type="GO" id="GO:0005737">
    <property type="term" value="C:cytoplasm"/>
    <property type="evidence" value="ECO:0007669"/>
    <property type="project" value="TreeGrafter"/>
</dbReference>
<dbReference type="InterPro" id="IPR050138">
    <property type="entry name" value="DHOase/Allantoinase_Hydrolase"/>
</dbReference>
<dbReference type="GO" id="GO:0004151">
    <property type="term" value="F:dihydroorotase activity"/>
    <property type="evidence" value="ECO:0007669"/>
    <property type="project" value="UniProtKB-EC"/>
</dbReference>
<dbReference type="RefSeq" id="WP_202635236.1">
    <property type="nucleotide sequence ID" value="NZ_CP010554.1"/>
</dbReference>
<evidence type="ECO:0000313" key="3">
    <source>
        <dbReference type="EMBL" id="AJP49134.1"/>
    </source>
</evidence>
<dbReference type="InterPro" id="IPR011059">
    <property type="entry name" value="Metal-dep_hydrolase_composite"/>
</dbReference>
<dbReference type="EC" id="3.5.2.3" evidence="3"/>
<dbReference type="Gene3D" id="3.20.20.140">
    <property type="entry name" value="Metal-dependent hydrolases"/>
    <property type="match status" value="1"/>
</dbReference>
<organism evidence="3 4">
    <name type="scientific">Rugosibacter aromaticivorans</name>
    <dbReference type="NCBI Taxonomy" id="1565605"/>
    <lineage>
        <taxon>Bacteria</taxon>
        <taxon>Pseudomonadati</taxon>
        <taxon>Pseudomonadota</taxon>
        <taxon>Betaproteobacteria</taxon>
        <taxon>Nitrosomonadales</taxon>
        <taxon>Sterolibacteriaceae</taxon>
        <taxon>Rugosibacter</taxon>
    </lineage>
</organism>
<dbReference type="GO" id="GO:0006145">
    <property type="term" value="P:purine nucleobase catabolic process"/>
    <property type="evidence" value="ECO:0007669"/>
    <property type="project" value="TreeGrafter"/>
</dbReference>
<dbReference type="SUPFAM" id="SSF51556">
    <property type="entry name" value="Metallo-dependent hydrolases"/>
    <property type="match status" value="1"/>
</dbReference>
<dbReference type="Gene3D" id="2.30.40.10">
    <property type="entry name" value="Urease, subunit C, domain 1"/>
    <property type="match status" value="1"/>
</dbReference>
<dbReference type="HOGENOM" id="CLU_015572_1_0_4"/>
<dbReference type="InterPro" id="IPR024403">
    <property type="entry name" value="DHOase_cat"/>
</dbReference>
<accession>A0A0C5JBN2</accession>
<keyword evidence="1" id="KW-0665">Pyrimidine biosynthesis</keyword>
<evidence type="ECO:0000313" key="4">
    <source>
        <dbReference type="Proteomes" id="UP000061603"/>
    </source>
</evidence>
<dbReference type="GO" id="GO:0006221">
    <property type="term" value="P:pyrimidine nucleotide biosynthetic process"/>
    <property type="evidence" value="ECO:0007669"/>
    <property type="project" value="UniProtKB-KW"/>
</dbReference>
<gene>
    <name evidence="3" type="ORF">PG1C_13225</name>
</gene>
<dbReference type="NCBIfam" id="NF005791">
    <property type="entry name" value="PRK07627.1"/>
    <property type="match status" value="1"/>
</dbReference>
<dbReference type="NCBIfam" id="TIGR00857">
    <property type="entry name" value="pyrC_multi"/>
    <property type="match status" value="1"/>
</dbReference>
<reference evidence="3 4" key="1">
    <citation type="journal article" date="2015" name="Genome Announc.">
        <title>Complete Genome Sequence of a Novel Bacterium within the Family Rhodocyclaceae That Degrades Polycyclic Aromatic Hydrocarbons.</title>
        <authorList>
            <person name="Singleton D.R."/>
            <person name="Dickey A.N."/>
            <person name="Scholl E.H."/>
            <person name="Wright F.A."/>
            <person name="Aitken M.D."/>
        </authorList>
    </citation>
    <scope>NUCLEOTIDE SEQUENCE [LARGE SCALE GENOMIC DNA]</scope>
    <source>
        <strain evidence="4">PG1-Ca6</strain>
    </source>
</reference>
<dbReference type="STRING" id="1565605.PG1C_13225"/>
<evidence type="ECO:0000256" key="1">
    <source>
        <dbReference type="ARBA" id="ARBA00022975"/>
    </source>
</evidence>
<evidence type="ECO:0000259" key="2">
    <source>
        <dbReference type="Pfam" id="PF12890"/>
    </source>
</evidence>
<dbReference type="KEGG" id="rbu:PG1C_13225"/>
<dbReference type="CDD" id="cd01317">
    <property type="entry name" value="DHOase_IIa"/>
    <property type="match status" value="1"/>
</dbReference>
<dbReference type="AlphaFoldDB" id="A0A0C5JBN2"/>
<sequence>MNVHIRGGRLIDPANGVDKHTDLFIAEGRIVGAGDTAPAGFKASTILDATGCIVCPGLIDLSARLREPGFEYKATLESEMAAAAAGGVTRLACPPDTDPVLDEPGLVEMLTHRARLPEFPHVHPIGALTVQLGGKKLTEMAELSEAGCVAFGQANQAIVDTQVLLHAMNYAATFDFPVWLQAQDPFLAQLGVAHDGEVAARLGLTGIPVAAETIALATLLQLARETGVRLHVTRISSAASVDMIVAARAAGIAVTCDTAVHYLHLCDHDIGFFNAHARLDPPLRTQRDRDALRAGLASGAITAVCSDHTPVDDDGKQKPFGEAEIGATGLELLLPLTLKWAQEMRVPLLTALARITSDPAHIMGVNAGRLDAGLPADICVFDPAADFHVSRKNLKSQGKNTPFLGLDLPGRVRYTLINGYLAYDGTTQPESY</sequence>
<dbReference type="Proteomes" id="UP000061603">
    <property type="component" value="Chromosome"/>
</dbReference>
<proteinExistence type="predicted"/>
<dbReference type="PANTHER" id="PTHR43668:SF2">
    <property type="entry name" value="ALLANTOINASE"/>
    <property type="match status" value="1"/>
</dbReference>
<dbReference type="Pfam" id="PF12890">
    <property type="entry name" value="DHOase"/>
    <property type="match status" value="1"/>
</dbReference>
<dbReference type="GO" id="GO:0046872">
    <property type="term" value="F:metal ion binding"/>
    <property type="evidence" value="ECO:0007669"/>
    <property type="project" value="InterPro"/>
</dbReference>
<dbReference type="GO" id="GO:0004038">
    <property type="term" value="F:allantoinase activity"/>
    <property type="evidence" value="ECO:0007669"/>
    <property type="project" value="TreeGrafter"/>
</dbReference>
<dbReference type="EMBL" id="CP010554">
    <property type="protein sequence ID" value="AJP49134.1"/>
    <property type="molecule type" value="Genomic_DNA"/>
</dbReference>
<dbReference type="InterPro" id="IPR004722">
    <property type="entry name" value="DHOase"/>
</dbReference>
<dbReference type="SUPFAM" id="SSF51338">
    <property type="entry name" value="Composite domain of metallo-dependent hydrolases"/>
    <property type="match status" value="1"/>
</dbReference>